<dbReference type="SUPFAM" id="SSF52540">
    <property type="entry name" value="P-loop containing nucleoside triphosphate hydrolases"/>
    <property type="match status" value="2"/>
</dbReference>
<dbReference type="InterPro" id="IPR014862">
    <property type="entry name" value="TrwC"/>
</dbReference>
<feature type="coiled-coil region" evidence="1">
    <location>
        <begin position="1209"/>
        <end position="1271"/>
    </location>
</feature>
<organism evidence="4 5">
    <name type="scientific">Streptomyces tendae</name>
    <dbReference type="NCBI Taxonomy" id="1932"/>
    <lineage>
        <taxon>Bacteria</taxon>
        <taxon>Bacillati</taxon>
        <taxon>Actinomycetota</taxon>
        <taxon>Actinomycetes</taxon>
        <taxon>Kitasatosporales</taxon>
        <taxon>Streptomycetaceae</taxon>
        <taxon>Streptomyces</taxon>
    </lineage>
</organism>
<feature type="compositionally biased region" description="Low complexity" evidence="2">
    <location>
        <begin position="1474"/>
        <end position="1496"/>
    </location>
</feature>
<accession>A0ABX6A2F9</accession>
<evidence type="ECO:0000313" key="4">
    <source>
        <dbReference type="EMBL" id="QER90601.1"/>
    </source>
</evidence>
<feature type="region of interest" description="Disordered" evidence="2">
    <location>
        <begin position="1433"/>
        <end position="1509"/>
    </location>
</feature>
<sequence>MTATVSPGSDPSYLIDQVGRGGEHYYLKAIEQAGEPAGIWLGDGADDLGLTGEVDHALMSDMYSKFTDPRLHEQVHASLSAITAEPGSDEYKAQVAAIYDEARVGRKPMDYTKSIEERVAKALDELGPDATPEQQRAAELKVRQNAPSARSYYDVTFSVPKSYSLLHAGYQIEAARLRDAGDMEGAAEAAAKADAVWECVMEGVQAGLEFLQEEAGYARDGRHGAKDADGTPTGRQVDAHRWTIASFRQHTSRDNEPQMHVHNAIWNRVQATSTDPVTGETRTKWLTIDGQEIYRHTKAAGHLFEKTTDEALYRKLGLRTAMRPDGMAREIVGIGEEKRDKFSSRRKTITKKTAELAAEWETANGRSPSAHELARMAQWANLNARKNKSEAIPREELLARWEADMVADTRESLAGVPAAAEAATAELERDAAELESGLEFDPEDVVRRAVENVQDQKSAWRRADLVVEISKELPDCLGGLERHQVKAIVNELADAALQSGTDTGVVRLTAPNLVPLPAELTREDGQSIYARHGARRYATEAHLERTGRLIAKATELGSPAVVREVIEEAVAGAQLNEGQEKAFRAILGSGRRMEVVAAPAGTGKSRLAGAIHDVWTKEVGPVIGLTVSQRAARVLSEEGVENAANIAKFLHTNRRLELGLPVLESDREAHQLRPGQLVMVDEASMAEDGQLDEIRRYADRVGAKVLYTGDGSQLSAVGAGGIFAQLSDELPNVHRLDQVMRFSSEWEKDASLQLRDGKREALAAYEDRGRLRGGTREEMVSAAYQSWLADYVGGKNSLLIAPTNEQADELAARARADLVRLGLVAEEGIELEKRGLTVGVGDMIQLRENNRRLTAASGERFATNRDVVKVLGISDSGAVTVAYDDGDTLQLPPSYVENHVDLAYAGTVHAAQGRTVDTCHTLVEGAGTRESFYVAMTRGRDSNTAYVAIDAAGVPVEQRPDKLAVLTQTLDNSSAEKSALQVQREELEWSRSLAKHTYEMEDLATEDATVRFGRLLHEELGPDRYRELRDSEAYGSLVRLGRSAEAEGHDATALLRDVVQQGRLEDAKDLGKVLHWRLEQSIDTAERRQVQADEQRVREAVETQEATVNDLMGQLAVAPVAHVDHEVSDEAQAEAARQAEAMQQAPVLAWNGSQEDALAAQQAVIQAQVIDPLEAQRAAEAAAAEQAQQQAALDQAMAMQLGAEVLHGGQETQERHRIAEEQRQAAEERADWRNRTAGIEGPKGEYARAVAEIAEAKRLELGRELAESEELPQWARDTFGPVPEDPTWRERWIERAGSVLAYREAHEYDSERDPIGQRPGRGAVDVRQDWDRAYRALGEPEDRMELVGASDASLRRMVERYDRETQWAPPHVAGQLREASESLADAERESLQKYVAAMEAETDEQRQELEQTAESYEALTATLTEDVEKLEQVHTAREAWHEHTEPTREQAQAAKRQLELRAPEPETLELPEDVQQAEVEPELEQQQPTEPEQLQQARERAHKAGRTLTGEELQKAVDIAKVATEVLADREQTRQMEEAERARRDEPVVQQPEPQIEAPTVEVGGYEVEM</sequence>
<evidence type="ECO:0000256" key="2">
    <source>
        <dbReference type="SAM" id="MobiDB-lite"/>
    </source>
</evidence>
<feature type="coiled-coil region" evidence="1">
    <location>
        <begin position="1388"/>
        <end position="1433"/>
    </location>
</feature>
<evidence type="ECO:0000256" key="1">
    <source>
        <dbReference type="SAM" id="Coils"/>
    </source>
</evidence>
<feature type="region of interest" description="Disordered" evidence="2">
    <location>
        <begin position="1530"/>
        <end position="1570"/>
    </location>
</feature>
<dbReference type="EMBL" id="CP043961">
    <property type="protein sequence ID" value="QER90601.1"/>
    <property type="molecule type" value="Genomic_DNA"/>
</dbReference>
<dbReference type="CDD" id="cd18809">
    <property type="entry name" value="SF1_C_RecD"/>
    <property type="match status" value="1"/>
</dbReference>
<reference evidence="4 5" key="1">
    <citation type="submission" date="2019-09" db="EMBL/GenBank/DDBJ databases">
        <title>Draft genome sequence of the Ebosin-producing strain Streptomyces sp. 139.</title>
        <authorList>
            <person name="Ai L."/>
            <person name="Geng M."/>
            <person name="Ma M."/>
            <person name="Bai L."/>
        </authorList>
    </citation>
    <scope>NUCLEOTIDE SEQUENCE [LARGE SCALE GENOMIC DNA]</scope>
    <source>
        <strain evidence="4 5">139</strain>
        <plasmid evidence="4 5">unnamed2</plasmid>
    </source>
</reference>
<dbReference type="Pfam" id="PF13604">
    <property type="entry name" value="AAA_30"/>
    <property type="match status" value="1"/>
</dbReference>
<feature type="compositionally biased region" description="Basic and acidic residues" evidence="2">
    <location>
        <begin position="1530"/>
        <end position="1547"/>
    </location>
</feature>
<dbReference type="SUPFAM" id="SSF55464">
    <property type="entry name" value="Origin of replication-binding domain, RBD-like"/>
    <property type="match status" value="1"/>
</dbReference>
<name>A0ABX6A2F9_STRTE</name>
<dbReference type="NCBIfam" id="NF041492">
    <property type="entry name" value="MobF"/>
    <property type="match status" value="1"/>
</dbReference>
<protein>
    <submittedName>
        <fullName evidence="4">Relaxase domain-containing protein</fullName>
    </submittedName>
</protein>
<feature type="compositionally biased region" description="Basic and acidic residues" evidence="2">
    <location>
        <begin position="1433"/>
        <end position="1448"/>
    </location>
</feature>
<keyword evidence="1" id="KW-0175">Coiled coil</keyword>
<dbReference type="InterPro" id="IPR027417">
    <property type="entry name" value="P-loop_NTPase"/>
</dbReference>
<feature type="domain" description="TrwC relaxase" evidence="3">
    <location>
        <begin position="12"/>
        <end position="405"/>
    </location>
</feature>
<dbReference type="Pfam" id="PF08751">
    <property type="entry name" value="TrwC"/>
    <property type="match status" value="1"/>
</dbReference>
<evidence type="ECO:0000313" key="5">
    <source>
        <dbReference type="Proteomes" id="UP000324308"/>
    </source>
</evidence>
<keyword evidence="5" id="KW-1185">Reference proteome</keyword>
<keyword evidence="4" id="KW-0614">Plasmid</keyword>
<dbReference type="Gene3D" id="3.40.50.300">
    <property type="entry name" value="P-loop containing nucleotide triphosphate hydrolases"/>
    <property type="match status" value="2"/>
</dbReference>
<geneLocation type="plasmid" evidence="4 5">
    <name>unnamed2</name>
</geneLocation>
<gene>
    <name evidence="4" type="ORF">F3L20_33825</name>
</gene>
<proteinExistence type="predicted"/>
<dbReference type="Proteomes" id="UP000324308">
    <property type="component" value="Plasmid unnamed2"/>
</dbReference>
<evidence type="ECO:0000259" key="3">
    <source>
        <dbReference type="Pfam" id="PF08751"/>
    </source>
</evidence>